<feature type="chain" id="PRO_5036273490" evidence="1">
    <location>
        <begin position="20"/>
        <end position="468"/>
    </location>
</feature>
<evidence type="ECO:0000256" key="1">
    <source>
        <dbReference type="SAM" id="SignalP"/>
    </source>
</evidence>
<reference evidence="2" key="1">
    <citation type="submission" date="2021-02" db="EMBL/GenBank/DDBJ databases">
        <authorList>
            <person name="Nowell W R."/>
        </authorList>
    </citation>
    <scope>NUCLEOTIDE SEQUENCE</scope>
</reference>
<feature type="signal peptide" evidence="1">
    <location>
        <begin position="1"/>
        <end position="19"/>
    </location>
</feature>
<gene>
    <name evidence="2" type="ORF">OVA965_LOCUS30180</name>
    <name evidence="3" type="ORF">TMI583_LOCUS30976</name>
</gene>
<comment type="caution">
    <text evidence="2">The sequence shown here is derived from an EMBL/GenBank/DDBJ whole genome shotgun (WGS) entry which is preliminary data.</text>
</comment>
<dbReference type="Proteomes" id="UP000682733">
    <property type="component" value="Unassembled WGS sequence"/>
</dbReference>
<organism evidence="2 4">
    <name type="scientific">Didymodactylos carnosus</name>
    <dbReference type="NCBI Taxonomy" id="1234261"/>
    <lineage>
        <taxon>Eukaryota</taxon>
        <taxon>Metazoa</taxon>
        <taxon>Spiralia</taxon>
        <taxon>Gnathifera</taxon>
        <taxon>Rotifera</taxon>
        <taxon>Eurotatoria</taxon>
        <taxon>Bdelloidea</taxon>
        <taxon>Philodinida</taxon>
        <taxon>Philodinidae</taxon>
        <taxon>Didymodactylos</taxon>
    </lineage>
</organism>
<dbReference type="AlphaFoldDB" id="A0A8S2F444"/>
<accession>A0A8S2F444</accession>
<keyword evidence="1" id="KW-0732">Signal</keyword>
<dbReference type="EMBL" id="CAJNOK010021770">
    <property type="protein sequence ID" value="CAF1337420.1"/>
    <property type="molecule type" value="Genomic_DNA"/>
</dbReference>
<proteinExistence type="predicted"/>
<dbReference type="Proteomes" id="UP000677228">
    <property type="component" value="Unassembled WGS sequence"/>
</dbReference>
<evidence type="ECO:0000313" key="4">
    <source>
        <dbReference type="Proteomes" id="UP000677228"/>
    </source>
</evidence>
<name>A0A8S2F444_9BILA</name>
<protein>
    <submittedName>
        <fullName evidence="2">Uncharacterized protein</fullName>
    </submittedName>
</protein>
<dbReference type="EMBL" id="CAJOBA010043394">
    <property type="protein sequence ID" value="CAF4148697.1"/>
    <property type="molecule type" value="Genomic_DNA"/>
</dbReference>
<evidence type="ECO:0000313" key="3">
    <source>
        <dbReference type="EMBL" id="CAF4148697.1"/>
    </source>
</evidence>
<evidence type="ECO:0000313" key="2">
    <source>
        <dbReference type="EMBL" id="CAF1337420.1"/>
    </source>
</evidence>
<sequence>MTVSTFLILFLYLFTITVGVHFNGGSVTWSPTDPLNTGNPINVTIIQTYAWTDPLVQCTDAMIASKSPIGPVGGFYPGLAAAGSLVCINNCGSTTGQSKGYDNSAGIPIMPDCTDSNPELGNVIGQRQDVVTLYMNDVFTVAYQGSAWITLGTGSGASWSIASKINLQLRPDGYYNTAPIGATISPINVVQGQTQTIDVPISDANNDILKCRWASQSNGECGSTSACPPGSLPSVTTLIAPCSVQITTTSSVGTYFALSLMVEDYYDNSSTTPMSAVPIQFLVKVVDTTACARPEVIGVPGKLSCLPIQVGTPFITQIIAINYCPTTTNITEISTLSIPGMNKSALIRNDSSTYYRTLTWIPTYDQVGPQVVCAVAVDTLSAQSDQYCFLFFVSYGELCGCPGSGITCPSTTSTSSQQQRRRVLQAQARAQHLLPVHHQVRLHQRALAAHKPKRLKTKFTEKRQLHDS</sequence>